<dbReference type="InterPro" id="IPR012336">
    <property type="entry name" value="Thioredoxin-like_fold"/>
</dbReference>
<dbReference type="Gene3D" id="3.40.30.10">
    <property type="entry name" value="Glutaredoxin"/>
    <property type="match status" value="1"/>
</dbReference>
<keyword evidence="10 12" id="KW-0472">Membrane</keyword>
<keyword evidence="8 12" id="KW-0915">Sodium</keyword>
<evidence type="ECO:0000256" key="10">
    <source>
        <dbReference type="ARBA" id="ARBA00023136"/>
    </source>
</evidence>
<comment type="similarity">
    <text evidence="12">Belongs to the NhaA Na(+)/H(+) (TC 2.A.33) antiporter family.</text>
</comment>
<evidence type="ECO:0000256" key="4">
    <source>
        <dbReference type="ARBA" id="ARBA00022449"/>
    </source>
</evidence>
<evidence type="ECO:0000256" key="8">
    <source>
        <dbReference type="ARBA" id="ARBA00023053"/>
    </source>
</evidence>
<evidence type="ECO:0000256" key="1">
    <source>
        <dbReference type="ARBA" id="ARBA00004429"/>
    </source>
</evidence>
<dbReference type="RefSeq" id="WP_046089738.1">
    <property type="nucleotide sequence ID" value="NZ_LAKD02000104.1"/>
</dbReference>
<feature type="transmembrane region" description="Helical" evidence="12">
    <location>
        <begin position="80"/>
        <end position="98"/>
    </location>
</feature>
<dbReference type="InterPro" id="IPR004670">
    <property type="entry name" value="NhaA"/>
</dbReference>
<comment type="subcellular location">
    <subcellularLocation>
        <location evidence="1">Cell inner membrane</location>
        <topology evidence="1">Multi-pass membrane protein</topology>
    </subcellularLocation>
    <subcellularLocation>
        <location evidence="12">Cell membrane</location>
        <topology evidence="12">Multi-pass membrane protein</topology>
    </subcellularLocation>
</comment>
<dbReference type="PANTHER" id="PTHR30341:SF0">
    <property type="entry name" value="NA(+)_H(+) ANTIPORTER NHAA"/>
    <property type="match status" value="1"/>
</dbReference>
<evidence type="ECO:0000256" key="7">
    <source>
        <dbReference type="ARBA" id="ARBA00022989"/>
    </source>
</evidence>
<dbReference type="PANTHER" id="PTHR30341">
    <property type="entry name" value="SODIUM ION/PROTON ANTIPORTER NHAA-RELATED"/>
    <property type="match status" value="1"/>
</dbReference>
<dbReference type="InterPro" id="IPR023171">
    <property type="entry name" value="Na/H_antiporter_dom_sf"/>
</dbReference>
<feature type="transmembrane region" description="Helical" evidence="12">
    <location>
        <begin position="415"/>
        <end position="436"/>
    </location>
</feature>
<keyword evidence="9 12" id="KW-0406">Ion transport</keyword>
<name>A0A1V4CWX7_9ACTN</name>
<keyword evidence="7 12" id="KW-1133">Transmembrane helix</keyword>
<feature type="transmembrane region" description="Helical" evidence="12">
    <location>
        <begin position="202"/>
        <end position="218"/>
    </location>
</feature>
<dbReference type="GO" id="GO:0005886">
    <property type="term" value="C:plasma membrane"/>
    <property type="evidence" value="ECO:0007669"/>
    <property type="project" value="UniProtKB-SubCell"/>
</dbReference>
<keyword evidence="6 12" id="KW-0812">Transmembrane</keyword>
<dbReference type="GO" id="GO:0006885">
    <property type="term" value="P:regulation of pH"/>
    <property type="evidence" value="ECO:0007669"/>
    <property type="project" value="UniProtKB-UniRule"/>
</dbReference>
<feature type="transmembrane region" description="Helical" evidence="12">
    <location>
        <begin position="376"/>
        <end position="403"/>
    </location>
</feature>
<evidence type="ECO:0000313" key="16">
    <source>
        <dbReference type="Proteomes" id="UP000033615"/>
    </source>
</evidence>
<protein>
    <recommendedName>
        <fullName evidence="12">Na(+)/H(+) antiporter NhaA</fullName>
    </recommendedName>
    <alternativeName>
        <fullName evidence="12">Sodium/proton antiporter NhaA</fullName>
    </alternativeName>
</protein>
<dbReference type="SUPFAM" id="SSF52833">
    <property type="entry name" value="Thioredoxin-like"/>
    <property type="match status" value="1"/>
</dbReference>
<keyword evidence="3 12" id="KW-0813">Transport</keyword>
<dbReference type="HAMAP" id="MF_01844">
    <property type="entry name" value="NhaA"/>
    <property type="match status" value="1"/>
</dbReference>
<gene>
    <name evidence="12" type="primary">nhaA</name>
    <name evidence="15" type="ORF">VT50_0231125</name>
</gene>
<evidence type="ECO:0000313" key="15">
    <source>
        <dbReference type="EMBL" id="OPF72492.1"/>
    </source>
</evidence>
<evidence type="ECO:0000256" key="13">
    <source>
        <dbReference type="SAM" id="MobiDB-lite"/>
    </source>
</evidence>
<comment type="similarity">
    <text evidence="2">In the N-terminal section; belongs to the NhaA Na(+)/H(+) (TC 2.A.33) antiporter family.</text>
</comment>
<dbReference type="NCBIfam" id="TIGR00773">
    <property type="entry name" value="NhaA"/>
    <property type="match status" value="1"/>
</dbReference>
<evidence type="ECO:0000256" key="6">
    <source>
        <dbReference type="ARBA" id="ARBA00022692"/>
    </source>
</evidence>
<evidence type="ECO:0000256" key="3">
    <source>
        <dbReference type="ARBA" id="ARBA00022448"/>
    </source>
</evidence>
<dbReference type="InterPro" id="IPR036249">
    <property type="entry name" value="Thioredoxin-like_sf"/>
</dbReference>
<dbReference type="Proteomes" id="UP000033615">
    <property type="component" value="Unassembled WGS sequence"/>
</dbReference>
<comment type="catalytic activity">
    <reaction evidence="12">
        <text>Na(+)(in) + 2 H(+)(out) = Na(+)(out) + 2 H(+)(in)</text>
        <dbReference type="Rhea" id="RHEA:29251"/>
        <dbReference type="ChEBI" id="CHEBI:15378"/>
        <dbReference type="ChEBI" id="CHEBI:29101"/>
    </reaction>
</comment>
<evidence type="ECO:0000256" key="9">
    <source>
        <dbReference type="ARBA" id="ARBA00023065"/>
    </source>
</evidence>
<dbReference type="GO" id="GO:0015385">
    <property type="term" value="F:sodium:proton antiporter activity"/>
    <property type="evidence" value="ECO:0007669"/>
    <property type="project" value="UniProtKB-UniRule"/>
</dbReference>
<organism evidence="15 16">
    <name type="scientific">Streptomyces antioxidans</name>
    <dbReference type="NCBI Taxonomy" id="1507734"/>
    <lineage>
        <taxon>Bacteria</taxon>
        <taxon>Bacillati</taxon>
        <taxon>Actinomycetota</taxon>
        <taxon>Actinomycetes</taxon>
        <taxon>Kitasatosporales</taxon>
        <taxon>Streptomycetaceae</taxon>
        <taxon>Streptomyces</taxon>
    </lineage>
</organism>
<dbReference type="OrthoDB" id="117402at2"/>
<dbReference type="EMBL" id="LAKD02000104">
    <property type="protein sequence ID" value="OPF72492.1"/>
    <property type="molecule type" value="Genomic_DNA"/>
</dbReference>
<keyword evidence="11 12" id="KW-0739">Sodium transport</keyword>
<feature type="transmembrane region" description="Helical" evidence="12">
    <location>
        <begin position="119"/>
        <end position="138"/>
    </location>
</feature>
<keyword evidence="5 12" id="KW-1003">Cell membrane</keyword>
<dbReference type="InterPro" id="IPR013766">
    <property type="entry name" value="Thioredoxin_domain"/>
</dbReference>
<reference evidence="15" key="1">
    <citation type="submission" date="2016-12" db="EMBL/GenBank/DDBJ databases">
        <title>Genome sequence of Streptomyces antioxidans MUSC 164.</title>
        <authorList>
            <person name="Lee L.-H."/>
            <person name="Ser H.-L."/>
        </authorList>
    </citation>
    <scope>NUCLEOTIDE SEQUENCE [LARGE SCALE GENOMIC DNA]</scope>
    <source>
        <strain evidence="15">MUSC 164</strain>
    </source>
</reference>
<evidence type="ECO:0000256" key="5">
    <source>
        <dbReference type="ARBA" id="ARBA00022475"/>
    </source>
</evidence>
<evidence type="ECO:0000256" key="12">
    <source>
        <dbReference type="HAMAP-Rule" id="MF_01844"/>
    </source>
</evidence>
<feature type="region of interest" description="Disordered" evidence="13">
    <location>
        <begin position="1"/>
        <end position="22"/>
    </location>
</feature>
<feature type="transmembrane region" description="Helical" evidence="12">
    <location>
        <begin position="35"/>
        <end position="54"/>
    </location>
</feature>
<dbReference type="Pfam" id="PF06965">
    <property type="entry name" value="Na_H_antiport_1"/>
    <property type="match status" value="1"/>
</dbReference>
<feature type="domain" description="Thioredoxin" evidence="14">
    <location>
        <begin position="446"/>
        <end position="626"/>
    </location>
</feature>
<evidence type="ECO:0000256" key="2">
    <source>
        <dbReference type="ARBA" id="ARBA00007006"/>
    </source>
</evidence>
<dbReference type="Pfam" id="PF13462">
    <property type="entry name" value="Thioredoxin_4"/>
    <property type="match status" value="1"/>
</dbReference>
<comment type="function">
    <text evidence="12">Na(+)/H(+) antiporter that extrudes sodium in exchange for external protons.</text>
</comment>
<evidence type="ECO:0000256" key="11">
    <source>
        <dbReference type="ARBA" id="ARBA00023201"/>
    </source>
</evidence>
<sequence length="633" mass="68338">MNTTTLPPAGPQGIGQTVRSESQHSPLRDFLRTETGSAVALIVASVAALVWANVSSGSYEHFWETSLSVQLGSGGVDLELREWVNSGLMAAFFFVVGLEARREFDMGELRQRSRMTLPLLAGLTGMGVPVLIFLGFAATTDAGSGWGVAMSTDTAFALGTLALLGKRLPEALRTFLLTVAIVDDIVALAVIAFVYSSSLSCPALLVALAIFVAVLCIRRAGVRHSVPYVVLAVAMWVALLKSGVDPVVTGLVLAMITYAYPASRTDLERTSGQFRLFREQPTPELERSLRQGLATVISPNERLEQIFHPWTSYVIVPLFALANAGIHITWAGFTDALTAPITLGILIAFVLGKPLGIVLCAALTTWVSRGRLQPQVGWGAVLAGSSASGAAFTVSLLIAALAFNEEQLTQAKYGILATIPFSFALTWLITMAIRALPQTGRVRALMGTGESIIDLVAPVDEERDHIRGPLNAPVTVVKYGDFECPYCAQAEPMMRQLRDDVEGDIRFVWRHLPLDDVHPCAQLAAEASEAAARQDAFWPMHDALLSHQGELSPQDLLRHAEDLGLDLKKFQRDLRTHAIASRVAEDVESADRSSAVGSPTFFVNGRLHRGAYDLATLTESVRAAQERASITDR</sequence>
<evidence type="ECO:0000259" key="14">
    <source>
        <dbReference type="PROSITE" id="PS51352"/>
    </source>
</evidence>
<keyword evidence="4 12" id="KW-0050">Antiport</keyword>
<feature type="transmembrane region" description="Helical" evidence="12">
    <location>
        <begin position="310"/>
        <end position="333"/>
    </location>
</feature>
<dbReference type="AlphaFoldDB" id="A0A1V4CWX7"/>
<keyword evidence="16" id="KW-1185">Reference proteome</keyword>
<feature type="transmembrane region" description="Helical" evidence="12">
    <location>
        <begin position="339"/>
        <end position="364"/>
    </location>
</feature>
<comment type="caution">
    <text evidence="15">The sequence shown here is derived from an EMBL/GenBank/DDBJ whole genome shotgun (WGS) entry which is preliminary data.</text>
</comment>
<proteinExistence type="inferred from homology"/>
<dbReference type="Gene3D" id="1.20.1530.10">
    <property type="entry name" value="Na+/H+ antiporter like domain"/>
    <property type="match status" value="1"/>
</dbReference>
<dbReference type="PROSITE" id="PS51352">
    <property type="entry name" value="THIOREDOXIN_2"/>
    <property type="match status" value="1"/>
</dbReference>
<feature type="transmembrane region" description="Helical" evidence="12">
    <location>
        <begin position="176"/>
        <end position="196"/>
    </location>
</feature>
<accession>A0A1V4CWX7</accession>